<comment type="caution">
    <text evidence="1">The sequence shown here is derived from an EMBL/GenBank/DDBJ whole genome shotgun (WGS) entry which is preliminary data.</text>
</comment>
<dbReference type="GO" id="GO:0003887">
    <property type="term" value="F:DNA-directed DNA polymerase activity"/>
    <property type="evidence" value="ECO:0007669"/>
    <property type="project" value="UniProtKB-EC"/>
</dbReference>
<protein>
    <submittedName>
        <fullName evidence="1">DNA polymerase I</fullName>
        <ecNumber evidence="1">2.7.7.7</ecNumber>
    </submittedName>
</protein>
<dbReference type="AlphaFoldDB" id="L9ZCU4"/>
<dbReference type="EC" id="2.7.7.7" evidence="1"/>
<evidence type="ECO:0000313" key="2">
    <source>
        <dbReference type="Proteomes" id="UP000011592"/>
    </source>
</evidence>
<reference evidence="1 2" key="1">
    <citation type="journal article" date="2014" name="PLoS Genet.">
        <title>Phylogenetically driven sequencing of extremely halophilic archaea reveals strategies for static and dynamic osmo-response.</title>
        <authorList>
            <person name="Becker E.A."/>
            <person name="Seitzer P.M."/>
            <person name="Tritt A."/>
            <person name="Larsen D."/>
            <person name="Krusor M."/>
            <person name="Yao A.I."/>
            <person name="Wu D."/>
            <person name="Madern D."/>
            <person name="Eisen J.A."/>
            <person name="Darling A.E."/>
            <person name="Facciotti M.T."/>
        </authorList>
    </citation>
    <scope>NUCLEOTIDE SEQUENCE [LARGE SCALE GENOMIC DNA]</scope>
    <source>
        <strain evidence="1 2">JCM 14663</strain>
    </source>
</reference>
<keyword evidence="1" id="KW-0808">Transferase</keyword>
<accession>L9ZCU4</accession>
<dbReference type="Proteomes" id="UP000011592">
    <property type="component" value="Unassembled WGS sequence"/>
</dbReference>
<gene>
    <name evidence="1" type="ORF">C486_02108</name>
</gene>
<dbReference type="PATRIC" id="fig|1230459.4.peg.419"/>
<keyword evidence="2" id="KW-1185">Reference proteome</keyword>
<evidence type="ECO:0000313" key="1">
    <source>
        <dbReference type="EMBL" id="ELY83417.1"/>
    </source>
</evidence>
<keyword evidence="1" id="KW-0548">Nucleotidyltransferase</keyword>
<sequence length="62" mass="6879">MEITEDVEIWLEHEAHYDWVAFVPQRESDAGALTKYFGKVAGSCLVCSIVPDSEGLKPGFCC</sequence>
<organism evidence="1 2">
    <name type="scientific">Natrinema gari JCM 14663</name>
    <dbReference type="NCBI Taxonomy" id="1230459"/>
    <lineage>
        <taxon>Archaea</taxon>
        <taxon>Methanobacteriati</taxon>
        <taxon>Methanobacteriota</taxon>
        <taxon>Stenosarchaea group</taxon>
        <taxon>Halobacteria</taxon>
        <taxon>Halobacteriales</taxon>
        <taxon>Natrialbaceae</taxon>
        <taxon>Natrinema</taxon>
    </lineage>
</organism>
<proteinExistence type="predicted"/>
<name>L9ZCU4_9EURY</name>
<dbReference type="EMBL" id="AOIJ01000031">
    <property type="protein sequence ID" value="ELY83417.1"/>
    <property type="molecule type" value="Genomic_DNA"/>
</dbReference>